<dbReference type="Gene3D" id="2.30.30.240">
    <property type="entry name" value="PRC-barrel domain"/>
    <property type="match status" value="1"/>
</dbReference>
<protein>
    <submittedName>
        <fullName evidence="3">Sporulation protein YlmC with PRC-barrel domain</fullName>
    </submittedName>
</protein>
<comment type="caution">
    <text evidence="3">The sequence shown here is derived from an EMBL/GenBank/DDBJ whole genome shotgun (WGS) entry which is preliminary data.</text>
</comment>
<dbReference type="InterPro" id="IPR027275">
    <property type="entry name" value="PRC-brl_dom"/>
</dbReference>
<dbReference type="SUPFAM" id="SSF50346">
    <property type="entry name" value="PRC-barrel domain"/>
    <property type="match status" value="1"/>
</dbReference>
<feature type="region of interest" description="Disordered" evidence="1">
    <location>
        <begin position="128"/>
        <end position="272"/>
    </location>
</feature>
<accession>A0A562QZ90</accession>
<evidence type="ECO:0000259" key="2">
    <source>
        <dbReference type="Pfam" id="PF05239"/>
    </source>
</evidence>
<sequence length="272" mass="28063">MSYLDRDPFGIYRDNDSAGPGPRLMGADTLMGEDVYNRQEEDLGDIKEIMLDMQSGQISYAVLSFGGILGMGNKLFAVPWQSLQLDTVNKRFILDVPKEKLENAPGFDKDNWPDMASAEFGSQMSGFWGTQQALPGQRTSSGSVMGSGTSTMQSESSFGQSSMGDRSAGMSNSSMSGTQGASLTSGTGLSGSSAGNLGSAGTTGSSSGLGSSAGNLGTGSGLSSQSDTLGNSSGLGSTTLDLTRGDDLTDKNVNQVGGLSNQNTSIDPNKKF</sequence>
<keyword evidence="4" id="KW-1185">Reference proteome</keyword>
<gene>
    <name evidence="3" type="ORF">IP91_04231</name>
</gene>
<organism evidence="3 4">
    <name type="scientific">Pseudoduganella lurida</name>
    <dbReference type="NCBI Taxonomy" id="1036180"/>
    <lineage>
        <taxon>Bacteria</taxon>
        <taxon>Pseudomonadati</taxon>
        <taxon>Pseudomonadota</taxon>
        <taxon>Betaproteobacteria</taxon>
        <taxon>Burkholderiales</taxon>
        <taxon>Oxalobacteraceae</taxon>
        <taxon>Telluria group</taxon>
        <taxon>Pseudoduganella</taxon>
    </lineage>
</organism>
<dbReference type="Proteomes" id="UP000318431">
    <property type="component" value="Unassembled WGS sequence"/>
</dbReference>
<dbReference type="PANTHER" id="PTHR36505:SF1">
    <property type="entry name" value="BLR1072 PROTEIN"/>
    <property type="match status" value="1"/>
</dbReference>
<dbReference type="Pfam" id="PF05239">
    <property type="entry name" value="PRC"/>
    <property type="match status" value="1"/>
</dbReference>
<feature type="compositionally biased region" description="Low complexity" evidence="1">
    <location>
        <begin position="139"/>
        <end position="154"/>
    </location>
</feature>
<dbReference type="AlphaFoldDB" id="A0A562QZ90"/>
<feature type="compositionally biased region" description="Polar residues" evidence="1">
    <location>
        <begin position="155"/>
        <end position="175"/>
    </location>
</feature>
<feature type="domain" description="PRC-barrel" evidence="2">
    <location>
        <begin position="25"/>
        <end position="100"/>
    </location>
</feature>
<evidence type="ECO:0000313" key="3">
    <source>
        <dbReference type="EMBL" id="TWI62122.1"/>
    </source>
</evidence>
<dbReference type="RefSeq" id="WP_145651692.1">
    <property type="nucleotide sequence ID" value="NZ_VLLB01000009.1"/>
</dbReference>
<dbReference type="InterPro" id="IPR011033">
    <property type="entry name" value="PRC_barrel-like_sf"/>
</dbReference>
<feature type="compositionally biased region" description="Polar residues" evidence="1">
    <location>
        <begin position="128"/>
        <end position="138"/>
    </location>
</feature>
<dbReference type="EMBL" id="VLLB01000009">
    <property type="protein sequence ID" value="TWI62122.1"/>
    <property type="molecule type" value="Genomic_DNA"/>
</dbReference>
<evidence type="ECO:0000256" key="1">
    <source>
        <dbReference type="SAM" id="MobiDB-lite"/>
    </source>
</evidence>
<feature type="compositionally biased region" description="Low complexity" evidence="1">
    <location>
        <begin position="176"/>
        <end position="242"/>
    </location>
</feature>
<name>A0A562QZ90_9BURK</name>
<feature type="compositionally biased region" description="Polar residues" evidence="1">
    <location>
        <begin position="251"/>
        <end position="272"/>
    </location>
</feature>
<evidence type="ECO:0000313" key="4">
    <source>
        <dbReference type="Proteomes" id="UP000318431"/>
    </source>
</evidence>
<dbReference type="OrthoDB" id="286778at2"/>
<proteinExistence type="predicted"/>
<reference evidence="3 4" key="1">
    <citation type="journal article" date="2015" name="Stand. Genomic Sci.">
        <title>Genomic Encyclopedia of Bacterial and Archaeal Type Strains, Phase III: the genomes of soil and plant-associated and newly described type strains.</title>
        <authorList>
            <person name="Whitman W.B."/>
            <person name="Woyke T."/>
            <person name="Klenk H.P."/>
            <person name="Zhou Y."/>
            <person name="Lilburn T.G."/>
            <person name="Beck B.J."/>
            <person name="De Vos P."/>
            <person name="Vandamme P."/>
            <person name="Eisen J.A."/>
            <person name="Garrity G."/>
            <person name="Hugenholtz P."/>
            <person name="Kyrpides N.C."/>
        </authorList>
    </citation>
    <scope>NUCLEOTIDE SEQUENCE [LARGE SCALE GENOMIC DNA]</scope>
    <source>
        <strain evidence="3 4">CGMCC 1.10822</strain>
    </source>
</reference>
<dbReference type="PANTHER" id="PTHR36505">
    <property type="entry name" value="BLR1072 PROTEIN"/>
    <property type="match status" value="1"/>
</dbReference>